<feature type="domain" description="DUF6603" evidence="1">
    <location>
        <begin position="428"/>
        <end position="991"/>
    </location>
</feature>
<dbReference type="Proteomes" id="UP000632138">
    <property type="component" value="Unassembled WGS sequence"/>
</dbReference>
<dbReference type="RefSeq" id="WP_203379314.1">
    <property type="nucleotide sequence ID" value="NZ_JAENHP010000010.1"/>
</dbReference>
<evidence type="ECO:0000313" key="3">
    <source>
        <dbReference type="Proteomes" id="UP000632138"/>
    </source>
</evidence>
<name>A0ABS2AHI9_9ACTN</name>
<reference evidence="2 3" key="1">
    <citation type="submission" date="2021-01" db="EMBL/GenBank/DDBJ databases">
        <title>Actinoplanes sp. nov. LDG1-06 isolated from lichen.</title>
        <authorList>
            <person name="Saeng-In P."/>
            <person name="Phongsopitanun W."/>
            <person name="Kanchanasin P."/>
            <person name="Yuki M."/>
            <person name="Kudo T."/>
            <person name="Ohkuma M."/>
            <person name="Tanasupawat S."/>
        </authorList>
    </citation>
    <scope>NUCLEOTIDE SEQUENCE [LARGE SCALE GENOMIC DNA]</scope>
    <source>
        <strain evidence="2 3">LDG1-06</strain>
    </source>
</reference>
<evidence type="ECO:0000259" key="1">
    <source>
        <dbReference type="Pfam" id="PF20248"/>
    </source>
</evidence>
<protein>
    <recommendedName>
        <fullName evidence="1">DUF6603 domain-containing protein</fullName>
    </recommendedName>
</protein>
<dbReference type="InterPro" id="IPR046538">
    <property type="entry name" value="DUF6603"/>
</dbReference>
<evidence type="ECO:0000313" key="2">
    <source>
        <dbReference type="EMBL" id="MBM2619318.1"/>
    </source>
</evidence>
<comment type="caution">
    <text evidence="2">The sequence shown here is derived from an EMBL/GenBank/DDBJ whole genome shotgun (WGS) entry which is preliminary data.</text>
</comment>
<accession>A0ABS2AHI9</accession>
<gene>
    <name evidence="2" type="ORF">JIG36_27580</name>
</gene>
<dbReference type="Pfam" id="PF20248">
    <property type="entry name" value="DUF6603"/>
    <property type="match status" value="1"/>
</dbReference>
<dbReference type="EMBL" id="JAENHP010000010">
    <property type="protein sequence ID" value="MBM2619318.1"/>
    <property type="molecule type" value="Genomic_DNA"/>
</dbReference>
<keyword evidence="3" id="KW-1185">Reference proteome</keyword>
<organism evidence="2 3">
    <name type="scientific">Paractinoplanes ovalisporus</name>
    <dbReference type="NCBI Taxonomy" id="2810368"/>
    <lineage>
        <taxon>Bacteria</taxon>
        <taxon>Bacillati</taxon>
        <taxon>Actinomycetota</taxon>
        <taxon>Actinomycetes</taxon>
        <taxon>Micromonosporales</taxon>
        <taxon>Micromonosporaceae</taxon>
        <taxon>Paractinoplanes</taxon>
    </lineage>
</organism>
<sequence length="1137" mass="120081">MSDSFQALARHLALAVGPLARDFRDAESFRLLMWRLGWDVQGIPPSYAAIADAAAGLVAAADALADDAGAEQVLEVVAAAGEVYRAVGALTVAPTGMDPAALPLLARNLFEYLLADYLNLQAPKAFSVLELLGVIRFEAVEAAGSRPAFLRTRFEWERLPAALSDPASIPATVLGWGTADFDFAKVAELLGELTLALGLPSSVDRIGTDFADAVQGQATGEPAAPLRLGLSVPFFDLPIGGQYADVGLLLTELPAEGSARPGLLLVPLLPDGVAVEVELDSRWTFALRAGTDLATQLGVVVRPGEVALRYPFAPGHPPPSAAYGFSLTFTPETPAVLLGQPDGIRVELAGATLSLGITAHGSTVEVTLAAEPHGLALVLSGAGLDSFLGQLLGDSETRVELPIGVSWNSRTGLDFRAGAGLELSFEPQLDLGVLRFDRIDLGVSLKAGGGTAPQLDLRGAVALSGALGPVRYAVDRLGVHLPVTFEPGNAGPFDLDFGMLWPRGIALSVDAGAVVGGGFLFFDPEKGQYAGGLHLEFEKITLNAVGLLTTHLPDGSRGWSLLVIVQASGFTPIQLGFGFSLTGIGGLLGINRTVSVDVLRAGLRNRTLDSILFSPDDPTPRAPQIISTLQSVFPPATNQYVFGPMAQISWGAPLPLLTIELALILELPAPVRLILLGRVRAALPDPDFAIVEINLDVIGVIDFDRSELSVDATLFDSRIGQFALSGDMAARVNWGARPEFALSVGGFHPAYKPPPGFPALRRLALALSTGDNPKLRMELYLALTANTVQAGARLELYVGVGGFSLEGSLGFDALIQFSPFRLLAEIRAHLALKRGSRTLMGLDIEVNLTGPGPWVLWGKAKFKIFFFTISLPFRARFGRDEDVPAIEPQDVWPVLRDSLAADASWSAQLPPASGRLVVLRDGAGAGELSAHPLGVLSVSQGLVPLQRTLGLFGSVPPRDFDRFAIVSGHGLAVTGATTDFFAPAQFRRMSDPEKLASPAFERMVSGARFAPATAIAHGFVQETPLDYEQSVILDVDAPPDGRLDERYTPAGDVVAALAEHGPAGTATLRAQGRAKFAPAETGPAVADPVYVVVDRDTLTPQPLDGLDGTWSAAAERLRAHPDRDELQIVRKEELTTA</sequence>
<proteinExistence type="predicted"/>